<dbReference type="AlphaFoldDB" id="A0AB34JAU7"/>
<dbReference type="SUPFAM" id="SSF55961">
    <property type="entry name" value="Bet v1-like"/>
    <property type="match status" value="1"/>
</dbReference>
<organism evidence="3 4">
    <name type="scientific">Prymnesium parvum</name>
    <name type="common">Toxic golden alga</name>
    <dbReference type="NCBI Taxonomy" id="97485"/>
    <lineage>
        <taxon>Eukaryota</taxon>
        <taxon>Haptista</taxon>
        <taxon>Haptophyta</taxon>
        <taxon>Prymnesiophyceae</taxon>
        <taxon>Prymnesiales</taxon>
        <taxon>Prymnesiaceae</taxon>
        <taxon>Prymnesium</taxon>
    </lineage>
</organism>
<keyword evidence="4" id="KW-1185">Reference proteome</keyword>
<evidence type="ECO:0000313" key="3">
    <source>
        <dbReference type="EMBL" id="KAL1518681.1"/>
    </source>
</evidence>
<gene>
    <name evidence="3" type="ORF">AB1Y20_002968</name>
</gene>
<evidence type="ECO:0000313" key="4">
    <source>
        <dbReference type="Proteomes" id="UP001515480"/>
    </source>
</evidence>
<accession>A0AB34JAU7</accession>
<keyword evidence="1" id="KW-0732">Signal</keyword>
<reference evidence="3 4" key="1">
    <citation type="journal article" date="2024" name="Science">
        <title>Giant polyketide synthase enzymes in the biosynthesis of giant marine polyether toxins.</title>
        <authorList>
            <person name="Fallon T.R."/>
            <person name="Shende V.V."/>
            <person name="Wierzbicki I.H."/>
            <person name="Pendleton A.L."/>
            <person name="Watervoot N.F."/>
            <person name="Auber R.P."/>
            <person name="Gonzalez D.J."/>
            <person name="Wisecaver J.H."/>
            <person name="Moore B.S."/>
        </authorList>
    </citation>
    <scope>NUCLEOTIDE SEQUENCE [LARGE SCALE GENOMIC DNA]</scope>
    <source>
        <strain evidence="3 4">12B1</strain>
    </source>
</reference>
<dbReference type="Proteomes" id="UP001515480">
    <property type="component" value="Unassembled WGS sequence"/>
</dbReference>
<evidence type="ECO:0000256" key="1">
    <source>
        <dbReference type="SAM" id="SignalP"/>
    </source>
</evidence>
<feature type="domain" description="Coenzyme Q-binding protein COQ10 START" evidence="2">
    <location>
        <begin position="84"/>
        <end position="207"/>
    </location>
</feature>
<protein>
    <recommendedName>
        <fullName evidence="2">Coenzyme Q-binding protein COQ10 START domain-containing protein</fullName>
    </recommendedName>
</protein>
<evidence type="ECO:0000259" key="2">
    <source>
        <dbReference type="Pfam" id="PF03364"/>
    </source>
</evidence>
<dbReference type="Pfam" id="PF03364">
    <property type="entry name" value="Polyketide_cyc"/>
    <property type="match status" value="1"/>
</dbReference>
<feature type="signal peptide" evidence="1">
    <location>
        <begin position="1"/>
        <end position="23"/>
    </location>
</feature>
<dbReference type="InterPro" id="IPR005031">
    <property type="entry name" value="COQ10_START"/>
</dbReference>
<comment type="caution">
    <text evidence="3">The sequence shown here is derived from an EMBL/GenBank/DDBJ whole genome shotgun (WGS) entry which is preliminary data.</text>
</comment>
<dbReference type="Gene3D" id="3.30.530.20">
    <property type="match status" value="1"/>
</dbReference>
<dbReference type="InterPro" id="IPR023393">
    <property type="entry name" value="START-like_dom_sf"/>
</dbReference>
<sequence length="283" mass="31713">MSRRFRAEVISMAVLLLPALAWAAANPNVPHIHNGIMDKYENVPPSKYGISVADVSLERLRSGRPVIKMISGKKGKRCVTIQDMNAPESVVWKVITDLPNYPKMVEGCEACDVYKTERKLGGGRVDYARYQVGAMGFKIEYFMQHNFEPSKHCFTFHLDYTRLSDLSDTVGYWYVEALDDGWCRVYYSTDSMLPGWIPGFAKDSLINLAAKRATGWVNKYCQITQGRATTTTGPLTKQRILLMATLGGIFHGKVVAALKKLSKIPRPIWLRQLLSLRSGTATG</sequence>
<dbReference type="CDD" id="cd07812">
    <property type="entry name" value="SRPBCC"/>
    <property type="match status" value="1"/>
</dbReference>
<dbReference type="EMBL" id="JBGBPQ010000010">
    <property type="protein sequence ID" value="KAL1518681.1"/>
    <property type="molecule type" value="Genomic_DNA"/>
</dbReference>
<proteinExistence type="predicted"/>
<feature type="chain" id="PRO_5044217557" description="Coenzyme Q-binding protein COQ10 START domain-containing protein" evidence="1">
    <location>
        <begin position="24"/>
        <end position="283"/>
    </location>
</feature>
<name>A0AB34JAU7_PRYPA</name>